<dbReference type="PANTHER" id="PTHR43273:SF3">
    <property type="entry name" value="ANAEROBIC SULFATASE-MATURATING ENZYME HOMOLOG ASLB-RELATED"/>
    <property type="match status" value="1"/>
</dbReference>
<keyword evidence="2" id="KW-0479">Metal-binding</keyword>
<evidence type="ECO:0000256" key="2">
    <source>
        <dbReference type="ARBA" id="ARBA00022723"/>
    </source>
</evidence>
<keyword evidence="3" id="KW-0408">Iron</keyword>
<reference evidence="6 7" key="1">
    <citation type="submission" date="2019-10" db="EMBL/GenBank/DDBJ databases">
        <authorList>
            <person name="Wolf R A."/>
        </authorList>
    </citation>
    <scope>NUCLEOTIDE SEQUENCE [LARGE SCALE GENOMIC DNA]</scope>
    <source>
        <strain evidence="6">Collinsella_aerofaciens_MC2</strain>
    </source>
</reference>
<gene>
    <name evidence="6" type="ORF">KCJAJFAP_01799</name>
</gene>
<dbReference type="InterPro" id="IPR023867">
    <property type="entry name" value="Sulphatase_maturase_rSAM"/>
</dbReference>
<evidence type="ECO:0000313" key="7">
    <source>
        <dbReference type="Proteomes" id="UP000361836"/>
    </source>
</evidence>
<keyword evidence="1" id="KW-0949">S-adenosyl-L-methionine</keyword>
<protein>
    <submittedName>
        <fullName evidence="6">Radical SAM superfamily protein</fullName>
    </submittedName>
</protein>
<dbReference type="GO" id="GO:0016491">
    <property type="term" value="F:oxidoreductase activity"/>
    <property type="evidence" value="ECO:0007669"/>
    <property type="project" value="InterPro"/>
</dbReference>
<dbReference type="PANTHER" id="PTHR43273">
    <property type="entry name" value="ANAEROBIC SULFATASE-MATURATING ENZYME HOMOLOG ASLB-RELATED"/>
    <property type="match status" value="1"/>
</dbReference>
<organism evidence="6 7">
    <name type="scientific">Collinsella aerofaciens</name>
    <dbReference type="NCBI Taxonomy" id="74426"/>
    <lineage>
        <taxon>Bacteria</taxon>
        <taxon>Bacillati</taxon>
        <taxon>Actinomycetota</taxon>
        <taxon>Coriobacteriia</taxon>
        <taxon>Coriobacteriales</taxon>
        <taxon>Coriobacteriaceae</taxon>
        <taxon>Collinsella</taxon>
    </lineage>
</organism>
<dbReference type="GO" id="GO:0046872">
    <property type="term" value="F:metal ion binding"/>
    <property type="evidence" value="ECO:0007669"/>
    <property type="project" value="UniProtKB-KW"/>
</dbReference>
<dbReference type="PROSITE" id="PS51918">
    <property type="entry name" value="RADICAL_SAM"/>
    <property type="match status" value="1"/>
</dbReference>
<proteinExistence type="inferred from homology"/>
<keyword evidence="4" id="KW-0411">Iron-sulfur</keyword>
<dbReference type="InterPro" id="IPR013785">
    <property type="entry name" value="Aldolase_TIM"/>
</dbReference>
<name>A0A5K1INB5_9ACTN</name>
<accession>A0A5K1INB5</accession>
<dbReference type="InterPro" id="IPR058240">
    <property type="entry name" value="rSAM_sf"/>
</dbReference>
<dbReference type="EMBL" id="CABWIE010000005">
    <property type="protein sequence ID" value="VWL89384.1"/>
    <property type="molecule type" value="Genomic_DNA"/>
</dbReference>
<evidence type="ECO:0000256" key="5">
    <source>
        <dbReference type="ARBA" id="ARBA00023601"/>
    </source>
</evidence>
<dbReference type="RefSeq" id="WP_152076028.1">
    <property type="nucleotide sequence ID" value="NZ_CAAKNU010000059.1"/>
</dbReference>
<dbReference type="InterPro" id="IPR007197">
    <property type="entry name" value="rSAM"/>
</dbReference>
<dbReference type="Gene3D" id="3.20.20.70">
    <property type="entry name" value="Aldolase class I"/>
    <property type="match status" value="1"/>
</dbReference>
<dbReference type="AlphaFoldDB" id="A0A5K1INB5"/>
<dbReference type="SUPFAM" id="SSF102114">
    <property type="entry name" value="Radical SAM enzymes"/>
    <property type="match status" value="1"/>
</dbReference>
<dbReference type="Pfam" id="PF04055">
    <property type="entry name" value="Radical_SAM"/>
    <property type="match status" value="1"/>
</dbReference>
<dbReference type="GO" id="GO:0051536">
    <property type="term" value="F:iron-sulfur cluster binding"/>
    <property type="evidence" value="ECO:0007669"/>
    <property type="project" value="UniProtKB-KW"/>
</dbReference>
<dbReference type="CDD" id="cd01335">
    <property type="entry name" value="Radical_SAM"/>
    <property type="match status" value="1"/>
</dbReference>
<evidence type="ECO:0000256" key="1">
    <source>
        <dbReference type="ARBA" id="ARBA00022691"/>
    </source>
</evidence>
<evidence type="ECO:0000313" key="6">
    <source>
        <dbReference type="EMBL" id="VWL89384.1"/>
    </source>
</evidence>
<sequence length="468" mass="53307">MKIITFENGSARKIDVETGPSYFLDTNIYIAPFSDEQTLVIDSWNDTIDLVSRDNIDPVSRICKIANRYFPRTNDPSGELFSISKRCEEEERMRGINVISLCPTFSCNLACTYCFERAFDLKEPMPNKEDYASMIKEAERFLQKAKKCYPDNPSVIELFGGEPLQRKTRSFVSNVLSLARTNKVGISIVTNGYDLISFLDLLVLYRDVLKSVSLTLDGIKPIHNATRLTRNGKGSFDKIVESVDAMVDLGLPIRICTNVSKSSLDALDRLIEFVINKQWPSSPYFQMEIGRVYDRYATNNNDIVFESAIQHKLMELFANGKPSWLISGFMKSTEYPSKLLGIDFGQNEYGKSRFRYCWATSNIIRGYYLGPDMQRYRCTTTVGNNHYRLSPGPGHIPLDTEAEWLDTAKKTKCTKCPIGGYCNGGCRIENRYKHRTEICNYELDNFRFFVSENAIPTVKKILAKGCEA</sequence>
<dbReference type="SFLD" id="SFLDS00029">
    <property type="entry name" value="Radical_SAM"/>
    <property type="match status" value="1"/>
</dbReference>
<evidence type="ECO:0000256" key="4">
    <source>
        <dbReference type="ARBA" id="ARBA00023014"/>
    </source>
</evidence>
<dbReference type="SFLD" id="SFLDG01067">
    <property type="entry name" value="SPASM/twitch_domain_containing"/>
    <property type="match status" value="1"/>
</dbReference>
<dbReference type="Proteomes" id="UP000361836">
    <property type="component" value="Unassembled WGS sequence"/>
</dbReference>
<dbReference type="UniPathway" id="UPA00782"/>
<evidence type="ECO:0000256" key="3">
    <source>
        <dbReference type="ARBA" id="ARBA00023004"/>
    </source>
</evidence>
<keyword evidence="7" id="KW-1185">Reference proteome</keyword>
<comment type="similarity">
    <text evidence="5">Belongs to the radical SAM superfamily. Anaerobic sulfatase-maturating enzyme family.</text>
</comment>